<dbReference type="AlphaFoldDB" id="A0A7R8ZHS1"/>
<dbReference type="Pfam" id="PF09768">
    <property type="entry name" value="Peptidase_M76"/>
    <property type="match status" value="1"/>
</dbReference>
<evidence type="ECO:0000256" key="1">
    <source>
        <dbReference type="ARBA" id="ARBA00009915"/>
    </source>
</evidence>
<dbReference type="EMBL" id="OB660325">
    <property type="protein sequence ID" value="CAD7224198.1"/>
    <property type="molecule type" value="Genomic_DNA"/>
</dbReference>
<name>A0A7R8ZHS1_9CRUS</name>
<keyword evidence="3 6" id="KW-0479">Metal-binding</keyword>
<feature type="region of interest" description="Disordered" evidence="7">
    <location>
        <begin position="248"/>
        <end position="276"/>
    </location>
</feature>
<comment type="similarity">
    <text evidence="1 6">Belongs to the peptidase M76 family.</text>
</comment>
<gene>
    <name evidence="8" type="ORF">CTOB1V02_LOCUS2168</name>
</gene>
<dbReference type="GO" id="GO:0034982">
    <property type="term" value="P:mitochondrial protein processing"/>
    <property type="evidence" value="ECO:0007669"/>
    <property type="project" value="TreeGrafter"/>
</dbReference>
<evidence type="ECO:0000256" key="7">
    <source>
        <dbReference type="SAM" id="MobiDB-lite"/>
    </source>
</evidence>
<dbReference type="EC" id="3.4.24.-" evidence="6"/>
<reference evidence="8" key="1">
    <citation type="submission" date="2020-11" db="EMBL/GenBank/DDBJ databases">
        <authorList>
            <person name="Tran Van P."/>
        </authorList>
    </citation>
    <scope>NUCLEOTIDE SEQUENCE</scope>
</reference>
<dbReference type="OrthoDB" id="285308at2759"/>
<evidence type="ECO:0000256" key="6">
    <source>
        <dbReference type="RuleBase" id="RU364057"/>
    </source>
</evidence>
<keyword evidence="2 6" id="KW-0645">Protease</keyword>
<keyword evidence="5 6" id="KW-0482">Metalloprotease</keyword>
<dbReference type="GO" id="GO:0004222">
    <property type="term" value="F:metalloendopeptidase activity"/>
    <property type="evidence" value="ECO:0007669"/>
    <property type="project" value="InterPro"/>
</dbReference>
<keyword evidence="4 6" id="KW-0378">Hydrolase</keyword>
<dbReference type="GO" id="GO:0033615">
    <property type="term" value="P:mitochondrial proton-transporting ATP synthase complex assembly"/>
    <property type="evidence" value="ECO:0007669"/>
    <property type="project" value="TreeGrafter"/>
</dbReference>
<proteinExistence type="inferred from homology"/>
<dbReference type="PANTHER" id="PTHR21711">
    <property type="entry name" value="MITOCHONDRIAL INNER MEMBRANE PROTEASE"/>
    <property type="match status" value="1"/>
</dbReference>
<dbReference type="PANTHER" id="PTHR21711:SF0">
    <property type="entry name" value="MITOCHONDRIAL INNER MEMBRANE PROTEASE ATP23 HOMOLOG"/>
    <property type="match status" value="1"/>
</dbReference>
<evidence type="ECO:0000313" key="8">
    <source>
        <dbReference type="EMBL" id="CAD7224198.1"/>
    </source>
</evidence>
<dbReference type="GO" id="GO:0046872">
    <property type="term" value="F:metal ion binding"/>
    <property type="evidence" value="ECO:0007669"/>
    <property type="project" value="UniProtKB-KW"/>
</dbReference>
<evidence type="ECO:0000256" key="2">
    <source>
        <dbReference type="ARBA" id="ARBA00022670"/>
    </source>
</evidence>
<accession>A0A7R8ZHS1</accession>
<sequence>MFAGVNMTQWGYDMYPERPGSHGQKPGFFKTYFFGQSSNSYYKTKCEVKICKAMDRNPLVRLMMDALEASGCPVNPRRHFSCELCHGNVSGGYDPKHNQIVICHNHSRNEGIIAALLTHEMIHMFDACRNKFDFDNPRHIACSEIRAANLTHCSFLAGVWDTFLSPFTVKQQHEQCVKAKAVYSLLAVRDVDPLEAMKVVDEVFPKCYNDMEPIGRRIRRNSYQAYEAYDDRRYFGYYPRQTKQRFVPPGYGDKTEEPTRLWNFDDKKDAKSTQIP</sequence>
<evidence type="ECO:0000256" key="4">
    <source>
        <dbReference type="ARBA" id="ARBA00022801"/>
    </source>
</evidence>
<dbReference type="GO" id="GO:0005739">
    <property type="term" value="C:mitochondrion"/>
    <property type="evidence" value="ECO:0007669"/>
    <property type="project" value="GOC"/>
</dbReference>
<organism evidence="8">
    <name type="scientific">Cyprideis torosa</name>
    <dbReference type="NCBI Taxonomy" id="163714"/>
    <lineage>
        <taxon>Eukaryota</taxon>
        <taxon>Metazoa</taxon>
        <taxon>Ecdysozoa</taxon>
        <taxon>Arthropoda</taxon>
        <taxon>Crustacea</taxon>
        <taxon>Oligostraca</taxon>
        <taxon>Ostracoda</taxon>
        <taxon>Podocopa</taxon>
        <taxon>Podocopida</taxon>
        <taxon>Cytherocopina</taxon>
        <taxon>Cytheroidea</taxon>
        <taxon>Cytherideidae</taxon>
        <taxon>Cyprideis</taxon>
    </lineage>
</organism>
<evidence type="ECO:0000256" key="5">
    <source>
        <dbReference type="ARBA" id="ARBA00023049"/>
    </source>
</evidence>
<evidence type="ECO:0000256" key="3">
    <source>
        <dbReference type="ARBA" id="ARBA00022723"/>
    </source>
</evidence>
<dbReference type="InterPro" id="IPR019165">
    <property type="entry name" value="Peptidase_M76_ATP23"/>
</dbReference>
<protein>
    <recommendedName>
        <fullName evidence="6">Mitochondrial inner membrane protease ATP23</fullName>
        <ecNumber evidence="6">3.4.24.-</ecNumber>
    </recommendedName>
</protein>
<feature type="compositionally biased region" description="Basic and acidic residues" evidence="7">
    <location>
        <begin position="253"/>
        <end position="276"/>
    </location>
</feature>